<keyword evidence="3" id="KW-1185">Reference proteome</keyword>
<organism evidence="2 3">
    <name type="scientific">Epilithonimonas xixisoli</name>
    <dbReference type="NCBI Taxonomy" id="1476462"/>
    <lineage>
        <taxon>Bacteria</taxon>
        <taxon>Pseudomonadati</taxon>
        <taxon>Bacteroidota</taxon>
        <taxon>Flavobacteriia</taxon>
        <taxon>Flavobacteriales</taxon>
        <taxon>Weeksellaceae</taxon>
        <taxon>Chryseobacterium group</taxon>
        <taxon>Epilithonimonas</taxon>
    </lineage>
</organism>
<dbReference type="OrthoDB" id="1451508at2"/>
<gene>
    <name evidence="2" type="ORF">B0I22_1729</name>
</gene>
<name>A0A4R8I6A6_9FLAO</name>
<evidence type="ECO:0000313" key="2">
    <source>
        <dbReference type="EMBL" id="TDX84129.1"/>
    </source>
</evidence>
<reference evidence="2 3" key="1">
    <citation type="submission" date="2019-03" db="EMBL/GenBank/DDBJ databases">
        <title>Genomic Encyclopedia of Type Strains, Phase III (KMG-III): the genomes of soil and plant-associated and newly described type strains.</title>
        <authorList>
            <person name="Whitman W."/>
        </authorList>
    </citation>
    <scope>NUCLEOTIDE SEQUENCE [LARGE SCALE GENOMIC DNA]</scope>
    <source>
        <strain evidence="2 3">CGMCC 1.12802</strain>
    </source>
</reference>
<protein>
    <recommendedName>
        <fullName evidence="1">DUF6759 domain-containing protein</fullName>
    </recommendedName>
</protein>
<dbReference type="Pfam" id="PF20545">
    <property type="entry name" value="DUF6759"/>
    <property type="match status" value="1"/>
</dbReference>
<dbReference type="Proteomes" id="UP000295313">
    <property type="component" value="Unassembled WGS sequence"/>
</dbReference>
<dbReference type="InterPro" id="IPR046647">
    <property type="entry name" value="DUF6759"/>
</dbReference>
<evidence type="ECO:0000259" key="1">
    <source>
        <dbReference type="Pfam" id="PF20545"/>
    </source>
</evidence>
<comment type="caution">
    <text evidence="2">The sequence shown here is derived from an EMBL/GenBank/DDBJ whole genome shotgun (WGS) entry which is preliminary data.</text>
</comment>
<proteinExistence type="predicted"/>
<accession>A0A4R8I6A6</accession>
<dbReference type="EMBL" id="SOEO01000002">
    <property type="protein sequence ID" value="TDX84129.1"/>
    <property type="molecule type" value="Genomic_DNA"/>
</dbReference>
<evidence type="ECO:0000313" key="3">
    <source>
        <dbReference type="Proteomes" id="UP000295313"/>
    </source>
</evidence>
<dbReference type="AlphaFoldDB" id="A0A4R8I6A6"/>
<feature type="domain" description="DUF6759" evidence="1">
    <location>
        <begin position="112"/>
        <end position="199"/>
    </location>
</feature>
<sequence>MRKFYLLLLIFILIFTNTLVKSQNINNYHQVLASTNIFEISNYLKNLQQDDPQKKAVLNRLKQLKNGSWKSEPRLLISDILNAEKKSVEIPIDPEKEEFHILMKESAELQLKRTVMLLNNIFNTGKEESETVLFVRNDSSCDIILRLQGKTQYNLPVPSKGENFININKDSYIIKGKICNSEYLKRKDLTQNQMITLKHSQIN</sequence>